<dbReference type="PANTHER" id="PTHR10744:SF9">
    <property type="entry name" value="40S RIBOSOMAL PROTEIN S11-RELATED"/>
    <property type="match status" value="1"/>
</dbReference>
<dbReference type="CDD" id="cd00364">
    <property type="entry name" value="Ribosomal_uS17"/>
    <property type="match status" value="1"/>
</dbReference>
<protein>
    <recommendedName>
        <fullName evidence="6">Small ribosomal subunit protein uS17</fullName>
    </recommendedName>
</protein>
<evidence type="ECO:0000256" key="7">
    <source>
        <dbReference type="RuleBase" id="RU003872"/>
    </source>
</evidence>
<dbReference type="SUPFAM" id="SSF50249">
    <property type="entry name" value="Nucleic acid-binding proteins"/>
    <property type="match status" value="1"/>
</dbReference>
<dbReference type="NCBIfam" id="NF006345">
    <property type="entry name" value="PRK08572.1"/>
    <property type="match status" value="1"/>
</dbReference>
<gene>
    <name evidence="6" type="primary">rps17</name>
    <name evidence="9" type="ORF">NGM29_08630</name>
</gene>
<dbReference type="GO" id="GO:0003735">
    <property type="term" value="F:structural constituent of ribosome"/>
    <property type="evidence" value="ECO:0007669"/>
    <property type="project" value="UniProtKB-UniRule"/>
</dbReference>
<dbReference type="GO" id="GO:0019843">
    <property type="term" value="F:rRNA binding"/>
    <property type="evidence" value="ECO:0007669"/>
    <property type="project" value="UniProtKB-UniRule"/>
</dbReference>
<dbReference type="Proteomes" id="UP001056855">
    <property type="component" value="Chromosome"/>
</dbReference>
<dbReference type="InterPro" id="IPR000266">
    <property type="entry name" value="Ribosomal_uS17"/>
</dbReference>
<dbReference type="GO" id="GO:0006412">
    <property type="term" value="P:translation"/>
    <property type="evidence" value="ECO:0007669"/>
    <property type="project" value="UniProtKB-UniRule"/>
</dbReference>
<dbReference type="AlphaFoldDB" id="A0A9E7NEH5"/>
<keyword evidence="2 6" id="KW-0699">rRNA-binding</keyword>
<evidence type="ECO:0000256" key="4">
    <source>
        <dbReference type="ARBA" id="ARBA00022980"/>
    </source>
</evidence>
<proteinExistence type="inferred from homology"/>
<feature type="compositionally biased region" description="Acidic residues" evidence="8">
    <location>
        <begin position="141"/>
        <end position="151"/>
    </location>
</feature>
<evidence type="ECO:0000256" key="8">
    <source>
        <dbReference type="SAM" id="MobiDB-lite"/>
    </source>
</evidence>
<evidence type="ECO:0000256" key="3">
    <source>
        <dbReference type="ARBA" id="ARBA00022884"/>
    </source>
</evidence>
<dbReference type="GO" id="GO:0022627">
    <property type="term" value="C:cytosolic small ribosomal subunit"/>
    <property type="evidence" value="ECO:0007669"/>
    <property type="project" value="UniProtKB-UniRule"/>
</dbReference>
<organism evidence="9 10">
    <name type="scientific">Natronosalvus rutilus</name>
    <dbReference type="NCBI Taxonomy" id="2953753"/>
    <lineage>
        <taxon>Archaea</taxon>
        <taxon>Methanobacteriati</taxon>
        <taxon>Methanobacteriota</taxon>
        <taxon>Stenosarchaea group</taxon>
        <taxon>Halobacteria</taxon>
        <taxon>Halobacteriales</taxon>
        <taxon>Natrialbaceae</taxon>
        <taxon>Natronosalvus</taxon>
    </lineage>
</organism>
<dbReference type="RefSeq" id="WP_254160189.1">
    <property type="nucleotide sequence ID" value="NZ_CP100355.1"/>
</dbReference>
<keyword evidence="3 6" id="KW-0694">RNA-binding</keyword>
<comment type="subunit">
    <text evidence="6">Part of the 30S ribosomal subunit.</text>
</comment>
<dbReference type="KEGG" id="sawl:NGM29_08630"/>
<sequence length="151" mass="16593">MAIGLDVETPPEPENPEEYDYEKCPFYGDLPVRGQILVGTVVSTDMDKTVVVEREYDVTVPKYDRQMKRRSRIPAHVPGVLEPLSVGDTVKIAETRPLSKTKSHVVVEITQEATAVDVAELTLEEEHDPQLSAEDLAGSSGDEDEANEGDA</sequence>
<dbReference type="PRINTS" id="PR00973">
    <property type="entry name" value="RIBOSOMALS17"/>
</dbReference>
<dbReference type="InterPro" id="IPR028333">
    <property type="entry name" value="Ribosomal_uS17_arc/euk"/>
</dbReference>
<dbReference type="PROSITE" id="PS00056">
    <property type="entry name" value="RIBOSOMAL_S17"/>
    <property type="match status" value="1"/>
</dbReference>
<dbReference type="InterPro" id="IPR019978">
    <property type="entry name" value="Ribosomal_uS17_archaeal"/>
</dbReference>
<dbReference type="HAMAP" id="MF_01345_A">
    <property type="entry name" value="Ribosomal_uS17_A"/>
    <property type="match status" value="1"/>
</dbReference>
<evidence type="ECO:0000256" key="1">
    <source>
        <dbReference type="ARBA" id="ARBA00010254"/>
    </source>
</evidence>
<evidence type="ECO:0000313" key="9">
    <source>
        <dbReference type="EMBL" id="UTF55297.1"/>
    </source>
</evidence>
<keyword evidence="5 6" id="KW-0687">Ribonucleoprotein</keyword>
<dbReference type="EMBL" id="CP100355">
    <property type="protein sequence ID" value="UTF55297.1"/>
    <property type="molecule type" value="Genomic_DNA"/>
</dbReference>
<evidence type="ECO:0000256" key="5">
    <source>
        <dbReference type="ARBA" id="ARBA00023274"/>
    </source>
</evidence>
<comment type="similarity">
    <text evidence="1 6 7">Belongs to the universal ribosomal protein uS17 family.</text>
</comment>
<comment type="function">
    <text evidence="6">One of the primary rRNA binding proteins, it binds specifically to the 5'-end of 16S ribosomal RNA.</text>
</comment>
<evidence type="ECO:0000256" key="6">
    <source>
        <dbReference type="HAMAP-Rule" id="MF_01345"/>
    </source>
</evidence>
<dbReference type="NCBIfam" id="TIGR03630">
    <property type="entry name" value="uS17_arch"/>
    <property type="match status" value="1"/>
</dbReference>
<name>A0A9E7NEH5_9EURY</name>
<evidence type="ECO:0000313" key="10">
    <source>
        <dbReference type="Proteomes" id="UP001056855"/>
    </source>
</evidence>
<dbReference type="InterPro" id="IPR019979">
    <property type="entry name" value="Ribosomal_uS17_CS"/>
</dbReference>
<keyword evidence="4 6" id="KW-0689">Ribosomal protein</keyword>
<accession>A0A9E7NEH5</accession>
<reference evidence="9" key="1">
    <citation type="submission" date="2022-06" db="EMBL/GenBank/DDBJ databases">
        <title>Diverse halophilic archaea isolated from saline environments.</title>
        <authorList>
            <person name="Cui H.-L."/>
        </authorList>
    </citation>
    <scope>NUCLEOTIDE SEQUENCE</scope>
    <source>
        <strain evidence="9">WLHS1</strain>
    </source>
</reference>
<dbReference type="Pfam" id="PF00366">
    <property type="entry name" value="Ribosomal_S17"/>
    <property type="match status" value="1"/>
</dbReference>
<dbReference type="PANTHER" id="PTHR10744">
    <property type="entry name" value="40S RIBOSOMAL PROTEIN S11 FAMILY MEMBER"/>
    <property type="match status" value="1"/>
</dbReference>
<keyword evidence="10" id="KW-1185">Reference proteome</keyword>
<dbReference type="InterPro" id="IPR012340">
    <property type="entry name" value="NA-bd_OB-fold"/>
</dbReference>
<evidence type="ECO:0000256" key="2">
    <source>
        <dbReference type="ARBA" id="ARBA00022730"/>
    </source>
</evidence>
<dbReference type="GeneID" id="73290106"/>
<feature type="region of interest" description="Disordered" evidence="8">
    <location>
        <begin position="121"/>
        <end position="151"/>
    </location>
</feature>
<dbReference type="Gene3D" id="2.40.50.1000">
    <property type="match status" value="1"/>
</dbReference>